<evidence type="ECO:0000256" key="3">
    <source>
        <dbReference type="ARBA" id="ARBA00023015"/>
    </source>
</evidence>
<comment type="caution">
    <text evidence="8">The sequence shown here is derived from an EMBL/GenBank/DDBJ whole genome shotgun (WGS) entry which is preliminary data.</text>
</comment>
<dbReference type="Proteomes" id="UP000321424">
    <property type="component" value="Unassembled WGS sequence"/>
</dbReference>
<dbReference type="Gene3D" id="1.10.10.10">
    <property type="entry name" value="Winged helix-like DNA-binding domain superfamily/Winged helix DNA-binding domain"/>
    <property type="match status" value="1"/>
</dbReference>
<dbReference type="InterPro" id="IPR015424">
    <property type="entry name" value="PyrdxlP-dep_Trfase"/>
</dbReference>
<evidence type="ECO:0000256" key="1">
    <source>
        <dbReference type="ARBA" id="ARBA00005384"/>
    </source>
</evidence>
<dbReference type="InterPro" id="IPR051446">
    <property type="entry name" value="HTH_trans_reg/aminotransferase"/>
</dbReference>
<evidence type="ECO:0000313" key="9">
    <source>
        <dbReference type="Proteomes" id="UP000321424"/>
    </source>
</evidence>
<keyword evidence="9" id="KW-1185">Reference proteome</keyword>
<dbReference type="Pfam" id="PF00155">
    <property type="entry name" value="Aminotran_1_2"/>
    <property type="match status" value="1"/>
</dbReference>
<evidence type="ECO:0000256" key="6">
    <source>
        <dbReference type="SAM" id="MobiDB-lite"/>
    </source>
</evidence>
<protein>
    <submittedName>
        <fullName evidence="8">GntR family transcriptional regulator</fullName>
    </submittedName>
</protein>
<dbReference type="InterPro" id="IPR015422">
    <property type="entry name" value="PyrdxlP-dep_Trfase_small"/>
</dbReference>
<dbReference type="InterPro" id="IPR036388">
    <property type="entry name" value="WH-like_DNA-bd_sf"/>
</dbReference>
<dbReference type="SMART" id="SM00345">
    <property type="entry name" value="HTH_GNTR"/>
    <property type="match status" value="1"/>
</dbReference>
<dbReference type="AlphaFoldDB" id="A0A511MN67"/>
<gene>
    <name evidence="8" type="ORF">NN4_65610</name>
</gene>
<dbReference type="InterPro" id="IPR015421">
    <property type="entry name" value="PyrdxlP-dep_Trfase_major"/>
</dbReference>
<name>A0A511MN67_9NOCA</name>
<dbReference type="InterPro" id="IPR004839">
    <property type="entry name" value="Aminotransferase_I/II_large"/>
</dbReference>
<dbReference type="PANTHER" id="PTHR46577:SF1">
    <property type="entry name" value="HTH-TYPE TRANSCRIPTIONAL REGULATORY PROTEIN GABR"/>
    <property type="match status" value="1"/>
</dbReference>
<evidence type="ECO:0000256" key="2">
    <source>
        <dbReference type="ARBA" id="ARBA00022898"/>
    </source>
</evidence>
<dbReference type="SUPFAM" id="SSF53383">
    <property type="entry name" value="PLP-dependent transferases"/>
    <property type="match status" value="1"/>
</dbReference>
<evidence type="ECO:0000256" key="4">
    <source>
        <dbReference type="ARBA" id="ARBA00023125"/>
    </source>
</evidence>
<keyword evidence="5" id="KW-0804">Transcription</keyword>
<evidence type="ECO:0000313" key="8">
    <source>
        <dbReference type="EMBL" id="GEM42042.1"/>
    </source>
</evidence>
<dbReference type="GO" id="GO:0030170">
    <property type="term" value="F:pyridoxal phosphate binding"/>
    <property type="evidence" value="ECO:0007669"/>
    <property type="project" value="InterPro"/>
</dbReference>
<dbReference type="Pfam" id="PF00392">
    <property type="entry name" value="GntR"/>
    <property type="match status" value="1"/>
</dbReference>
<dbReference type="CDD" id="cd07377">
    <property type="entry name" value="WHTH_GntR"/>
    <property type="match status" value="1"/>
</dbReference>
<keyword evidence="3" id="KW-0805">Transcription regulation</keyword>
<evidence type="ECO:0000256" key="5">
    <source>
        <dbReference type="ARBA" id="ARBA00023163"/>
    </source>
</evidence>
<keyword evidence="4" id="KW-0238">DNA-binding</keyword>
<dbReference type="Gene3D" id="3.40.640.10">
    <property type="entry name" value="Type I PLP-dependent aspartate aminotransferase-like (Major domain)"/>
    <property type="match status" value="1"/>
</dbReference>
<comment type="similarity">
    <text evidence="1">In the C-terminal section; belongs to the class-I pyridoxal-phosphate-dependent aminotransferase family.</text>
</comment>
<dbReference type="CDD" id="cd00609">
    <property type="entry name" value="AAT_like"/>
    <property type="match status" value="1"/>
</dbReference>
<dbReference type="SUPFAM" id="SSF46785">
    <property type="entry name" value="Winged helix' DNA-binding domain"/>
    <property type="match status" value="1"/>
</dbReference>
<proteinExistence type="inferred from homology"/>
<reference evidence="8 9" key="1">
    <citation type="submission" date="2019-07" db="EMBL/GenBank/DDBJ databases">
        <title>Whole genome shotgun sequence of Nocardia ninae NBRC 108245.</title>
        <authorList>
            <person name="Hosoyama A."/>
            <person name="Uohara A."/>
            <person name="Ohji S."/>
            <person name="Ichikawa N."/>
        </authorList>
    </citation>
    <scope>NUCLEOTIDE SEQUENCE [LARGE SCALE GENOMIC DNA]</scope>
    <source>
        <strain evidence="8 9">NBRC 108245</strain>
    </source>
</reference>
<organism evidence="8 9">
    <name type="scientific">Nocardia ninae NBRC 108245</name>
    <dbReference type="NCBI Taxonomy" id="1210091"/>
    <lineage>
        <taxon>Bacteria</taxon>
        <taxon>Bacillati</taxon>
        <taxon>Actinomycetota</taxon>
        <taxon>Actinomycetes</taxon>
        <taxon>Mycobacteriales</taxon>
        <taxon>Nocardiaceae</taxon>
        <taxon>Nocardia</taxon>
    </lineage>
</organism>
<dbReference type="EMBL" id="BJXA01000061">
    <property type="protein sequence ID" value="GEM42042.1"/>
    <property type="molecule type" value="Genomic_DNA"/>
</dbReference>
<dbReference type="PANTHER" id="PTHR46577">
    <property type="entry name" value="HTH-TYPE TRANSCRIPTIONAL REGULATORY PROTEIN GABR"/>
    <property type="match status" value="1"/>
</dbReference>
<evidence type="ECO:0000259" key="7">
    <source>
        <dbReference type="PROSITE" id="PS50949"/>
    </source>
</evidence>
<dbReference type="PROSITE" id="PS50949">
    <property type="entry name" value="HTH_GNTR"/>
    <property type="match status" value="1"/>
</dbReference>
<dbReference type="InterPro" id="IPR036390">
    <property type="entry name" value="WH_DNA-bd_sf"/>
</dbReference>
<dbReference type="GO" id="GO:0003677">
    <property type="term" value="F:DNA binding"/>
    <property type="evidence" value="ECO:0007669"/>
    <property type="project" value="UniProtKB-KW"/>
</dbReference>
<keyword evidence="2" id="KW-0663">Pyridoxal phosphate</keyword>
<feature type="region of interest" description="Disordered" evidence="6">
    <location>
        <begin position="1"/>
        <end position="26"/>
    </location>
</feature>
<sequence>MRVSGIVKEKAATPISPQPAPDNVDGSGVRTSIVALLCTDMFNDSSSRIAAGIRAWIATAAPGAQLPSTRQLVTEYAASPVTVQKAVRALAAEGLIESRPGVGSFVRAPRPMRPQDFGWQTAALGTPRRTLPSVGGTMRTPPPDAQALHSGYPEADLLPERLVRAALTRAARGSMATTRPDSAGLNDLRTWFATELADQTPAGLAAPTANDVVIVPGSQSGLTSTFRALVAPGQPLLIESPTYWGAIRAAHQSGVRLVPVPSDAEGPDPAGLDRSLRETGARAFYVQPNYANPTGAQWSPDRAEAVLEVVRSHGAFLVEDDWAHDFGIDTEPRPVATRDTAGHVVYVRSLTKSLSPTIRVGAVIARGPARDRILADQSAESMYVSGLLQQAALEVLTDPGWQTHLRRLRGQLRERRALLVDSLIEHAPRLRVDHVPRGGLHLWARLPDNTDTDRLVRDCEARGVYVASGHEWFPAEPSGPYLRLNFTGPNPNGFPAAARTIAATLATQD</sequence>
<accession>A0A511MN67</accession>
<dbReference type="Gene3D" id="3.90.1150.10">
    <property type="entry name" value="Aspartate Aminotransferase, domain 1"/>
    <property type="match status" value="1"/>
</dbReference>
<feature type="domain" description="HTH gntR-type" evidence="7">
    <location>
        <begin position="39"/>
        <end position="109"/>
    </location>
</feature>
<dbReference type="GO" id="GO:0003700">
    <property type="term" value="F:DNA-binding transcription factor activity"/>
    <property type="evidence" value="ECO:0007669"/>
    <property type="project" value="InterPro"/>
</dbReference>
<dbReference type="InterPro" id="IPR000524">
    <property type="entry name" value="Tscrpt_reg_HTH_GntR"/>
</dbReference>